<dbReference type="RefSeq" id="WP_013681661.1">
    <property type="nucleotide sequence ID" value="NC_015318.1"/>
</dbReference>
<dbReference type="EMBL" id="CP002606">
    <property type="protein sequence ID" value="AEA33620.1"/>
    <property type="molecule type" value="Genomic_DNA"/>
</dbReference>
<reference evidence="2" key="2">
    <citation type="submission" date="2011-03" db="EMBL/GenBank/DDBJ databases">
        <title>The complete genome of Hippea maritima DSM 10411.</title>
        <authorList>
            <consortium name="US DOE Joint Genome Institute (JGI-PGF)"/>
            <person name="Lucas S."/>
            <person name="Copeland A."/>
            <person name="Lapidus A."/>
            <person name="Bruce D."/>
            <person name="Goodwin L."/>
            <person name="Pitluck S."/>
            <person name="Peters L."/>
            <person name="Kyrpides N."/>
            <person name="Mavromatis K."/>
            <person name="Pagani I."/>
            <person name="Ivanova N."/>
            <person name="Mikhailova N."/>
            <person name="Lu M."/>
            <person name="Detter J.C."/>
            <person name="Tapia R."/>
            <person name="Han C."/>
            <person name="Land M."/>
            <person name="Hauser L."/>
            <person name="Markowitz V."/>
            <person name="Cheng J.-F."/>
            <person name="Hugenholtz P."/>
            <person name="Woyke T."/>
            <person name="Wu D."/>
            <person name="Spring S."/>
            <person name="Schroeder M."/>
            <person name="Brambilla E."/>
            <person name="Klenk H.-P."/>
            <person name="Eisen J.A."/>
        </authorList>
    </citation>
    <scope>NUCLEOTIDE SEQUENCE [LARGE SCALE GENOMIC DNA]</scope>
    <source>
        <strain evidence="2">ATCC 700847 / DSM 10411 / MH2</strain>
    </source>
</reference>
<gene>
    <name evidence="1" type="ordered locus">Hipma_0650</name>
</gene>
<dbReference type="Proteomes" id="UP000008139">
    <property type="component" value="Chromosome"/>
</dbReference>
<dbReference type="OrthoDB" id="9788211at2"/>
<accession>F2LV36</accession>
<reference evidence="1 2" key="1">
    <citation type="journal article" date="2011" name="Stand. Genomic Sci.">
        <title>Complete genome sequence of the thermophilic sulfur-reducer Hippea maritima type strain (MH(2)).</title>
        <authorList>
            <person name="Huntemann M."/>
            <person name="Lu M."/>
            <person name="Nolan M."/>
            <person name="Lapidus A."/>
            <person name="Lucas S."/>
            <person name="Hammon N."/>
            <person name="Deshpande S."/>
            <person name="Cheng J.F."/>
            <person name="Tapia R."/>
            <person name="Han C."/>
            <person name="Goodwin L."/>
            <person name="Pitluck S."/>
            <person name="Liolios K."/>
            <person name="Pagani I."/>
            <person name="Ivanova N."/>
            <person name="Ovchinikova G."/>
            <person name="Pati A."/>
            <person name="Chen A."/>
            <person name="Palaniappan K."/>
            <person name="Land M."/>
            <person name="Hauser L."/>
            <person name="Jeffries C.D."/>
            <person name="Detter J.C."/>
            <person name="Brambilla E.M."/>
            <person name="Rohde M."/>
            <person name="Spring S."/>
            <person name="Goker M."/>
            <person name="Woyke T."/>
            <person name="Bristow J."/>
            <person name="Eisen J.A."/>
            <person name="Markowitz V."/>
            <person name="Hugenholtz P."/>
            <person name="Kyrpides N.C."/>
            <person name="Klenk H.P."/>
            <person name="Mavromatis K."/>
        </authorList>
    </citation>
    <scope>NUCLEOTIDE SEQUENCE [LARGE SCALE GENOMIC DNA]</scope>
    <source>
        <strain evidence="2">ATCC 700847 / DSM 10411 / MH2</strain>
    </source>
</reference>
<name>F2LV36_HIPMA</name>
<proteinExistence type="predicted"/>
<evidence type="ECO:0000313" key="2">
    <source>
        <dbReference type="Proteomes" id="UP000008139"/>
    </source>
</evidence>
<organism evidence="1 2">
    <name type="scientific">Hippea maritima (strain ATCC 700847 / DSM 10411 / MH2)</name>
    <dbReference type="NCBI Taxonomy" id="760142"/>
    <lineage>
        <taxon>Bacteria</taxon>
        <taxon>Pseudomonadati</taxon>
        <taxon>Campylobacterota</taxon>
        <taxon>Desulfurellia</taxon>
        <taxon>Desulfurellales</taxon>
        <taxon>Hippeaceae</taxon>
        <taxon>Hippea</taxon>
    </lineage>
</organism>
<dbReference type="InParanoid" id="F2LV36"/>
<protein>
    <submittedName>
        <fullName evidence="1">TraU family protein</fullName>
    </submittedName>
</protein>
<keyword evidence="2" id="KW-1185">Reference proteome</keyword>
<dbReference type="AlphaFoldDB" id="F2LV36"/>
<dbReference type="Pfam" id="PF06834">
    <property type="entry name" value="TraU"/>
    <property type="match status" value="1"/>
</dbReference>
<dbReference type="STRING" id="760142.Hipma_0650"/>
<dbReference type="HOGENOM" id="CLU_058410_0_0_7"/>
<dbReference type="eggNOG" id="ENOG502Z7SA">
    <property type="taxonomic scope" value="Bacteria"/>
</dbReference>
<evidence type="ECO:0000313" key="1">
    <source>
        <dbReference type="EMBL" id="AEA33620.1"/>
    </source>
</evidence>
<dbReference type="InterPro" id="IPR009649">
    <property type="entry name" value="TraU"/>
</dbReference>
<dbReference type="KEGG" id="hmr:Hipma_0650"/>
<sequence length="332" mass="36699">MWRKYLYLIIALAIISASLPTKSYAVCKGKFFNPITDIDWWGIFPVKIGGITIFKTKIDAPSVPGGSPICICGKPPNIKFGIKVSFWDPARLVETVKDAWCFPTLGMSVSSGGFLNGSASAKDRNSNEVFAQSHYIWMDIFALVGLFIDYSCFSPLDFDIAYITEVDPTWNSDITAFLLNPEALLFGNPIAQLVCSADSVSSNMGITVDPLFWCMGSWGSAYPLTGHWSGRDKTTANAAIAARMIYKLSREGLLWDGAVSYCYKFPTPIWMKSHYRLQEARPLRSPWVLPLGRSDLIWGAGANPPISGGHGAEDNFLWILFKERLCCMGIGL</sequence>